<organism evidence="2 3">
    <name type="scientific">Planomonospora alba</name>
    <dbReference type="NCBI Taxonomy" id="161354"/>
    <lineage>
        <taxon>Bacteria</taxon>
        <taxon>Bacillati</taxon>
        <taxon>Actinomycetota</taxon>
        <taxon>Actinomycetes</taxon>
        <taxon>Streptosporangiales</taxon>
        <taxon>Streptosporangiaceae</taxon>
        <taxon>Planomonospora</taxon>
    </lineage>
</organism>
<gene>
    <name evidence="2" type="ORF">GCM10010466_56920</name>
</gene>
<keyword evidence="3" id="KW-1185">Reference proteome</keyword>
<evidence type="ECO:0000256" key="1">
    <source>
        <dbReference type="SAM" id="MobiDB-lite"/>
    </source>
</evidence>
<evidence type="ECO:0000313" key="3">
    <source>
        <dbReference type="Proteomes" id="UP001500320"/>
    </source>
</evidence>
<sequence length="61" mass="6697">MARGIVRAAQNRDLPALVPEREAGNRVVAVFHPHALRSAFEAEEPRSGKKQPSSSPERFSS</sequence>
<name>A0ABP6NVN1_9ACTN</name>
<feature type="compositionally biased region" description="Polar residues" evidence="1">
    <location>
        <begin position="50"/>
        <end position="61"/>
    </location>
</feature>
<feature type="region of interest" description="Disordered" evidence="1">
    <location>
        <begin position="39"/>
        <end position="61"/>
    </location>
</feature>
<dbReference type="EMBL" id="BAAAUT010000060">
    <property type="protein sequence ID" value="GAA3158770.1"/>
    <property type="molecule type" value="Genomic_DNA"/>
</dbReference>
<evidence type="ECO:0000313" key="2">
    <source>
        <dbReference type="EMBL" id="GAA3158770.1"/>
    </source>
</evidence>
<dbReference type="Proteomes" id="UP001500320">
    <property type="component" value="Unassembled WGS sequence"/>
</dbReference>
<accession>A0ABP6NVN1</accession>
<reference evidence="3" key="1">
    <citation type="journal article" date="2019" name="Int. J. Syst. Evol. Microbiol.">
        <title>The Global Catalogue of Microorganisms (GCM) 10K type strain sequencing project: providing services to taxonomists for standard genome sequencing and annotation.</title>
        <authorList>
            <consortium name="The Broad Institute Genomics Platform"/>
            <consortium name="The Broad Institute Genome Sequencing Center for Infectious Disease"/>
            <person name="Wu L."/>
            <person name="Ma J."/>
        </authorList>
    </citation>
    <scope>NUCLEOTIDE SEQUENCE [LARGE SCALE GENOMIC DNA]</scope>
    <source>
        <strain evidence="3">JCM 9373</strain>
    </source>
</reference>
<comment type="caution">
    <text evidence="2">The sequence shown here is derived from an EMBL/GenBank/DDBJ whole genome shotgun (WGS) entry which is preliminary data.</text>
</comment>
<protein>
    <submittedName>
        <fullName evidence="2">Uncharacterized protein</fullName>
    </submittedName>
</protein>
<proteinExistence type="predicted"/>